<dbReference type="EMBL" id="JAMXIB010000008">
    <property type="protein sequence ID" value="MCO5725325.1"/>
    <property type="molecule type" value="Genomic_DNA"/>
</dbReference>
<organism evidence="3 4">
    <name type="scientific">Robiginitalea marina</name>
    <dbReference type="NCBI Taxonomy" id="2954105"/>
    <lineage>
        <taxon>Bacteria</taxon>
        <taxon>Pseudomonadati</taxon>
        <taxon>Bacteroidota</taxon>
        <taxon>Flavobacteriia</taxon>
        <taxon>Flavobacteriales</taxon>
        <taxon>Flavobacteriaceae</taxon>
        <taxon>Robiginitalea</taxon>
    </lineage>
</organism>
<sequence>MTTRTLRTSFLACLGFLLVTTAFGQDPDDREKIKALKVAFFTERLSLSPEEASVFWPLYNQYEEEREALRDRQRSEVRNRLESLGSIPETEARKILDRYLALEAQEEEAERKFYQKMADQFSATRTLELFKAEHDFRRRLLEEYRKRKGNRR</sequence>
<gene>
    <name evidence="3" type="ORF">NG653_10690</name>
</gene>
<feature type="coiled-coil region" evidence="1">
    <location>
        <begin position="59"/>
        <end position="112"/>
    </location>
</feature>
<accession>A0ABT1B0F6</accession>
<evidence type="ECO:0000256" key="1">
    <source>
        <dbReference type="SAM" id="Coils"/>
    </source>
</evidence>
<comment type="caution">
    <text evidence="3">The sequence shown here is derived from an EMBL/GenBank/DDBJ whole genome shotgun (WGS) entry which is preliminary data.</text>
</comment>
<dbReference type="RefSeq" id="WP_252741697.1">
    <property type="nucleotide sequence ID" value="NZ_JAMXIB010000008.1"/>
</dbReference>
<keyword evidence="2" id="KW-0732">Signal</keyword>
<evidence type="ECO:0000313" key="4">
    <source>
        <dbReference type="Proteomes" id="UP001206312"/>
    </source>
</evidence>
<proteinExistence type="predicted"/>
<keyword evidence="1" id="KW-0175">Coiled coil</keyword>
<protein>
    <recommendedName>
        <fullName evidence="5">Sensor of ECF-type sigma factor</fullName>
    </recommendedName>
</protein>
<keyword evidence="4" id="KW-1185">Reference proteome</keyword>
<evidence type="ECO:0000256" key="2">
    <source>
        <dbReference type="SAM" id="SignalP"/>
    </source>
</evidence>
<reference evidence="3 4" key="1">
    <citation type="submission" date="2022-06" db="EMBL/GenBank/DDBJ databases">
        <authorList>
            <person name="Xuan X."/>
        </authorList>
    </citation>
    <scope>NUCLEOTIDE SEQUENCE [LARGE SCALE GENOMIC DNA]</scope>
    <source>
        <strain evidence="3 4">2V75</strain>
    </source>
</reference>
<name>A0ABT1B0F6_9FLAO</name>
<feature type="signal peptide" evidence="2">
    <location>
        <begin position="1"/>
        <end position="24"/>
    </location>
</feature>
<evidence type="ECO:0008006" key="5">
    <source>
        <dbReference type="Google" id="ProtNLM"/>
    </source>
</evidence>
<dbReference type="Proteomes" id="UP001206312">
    <property type="component" value="Unassembled WGS sequence"/>
</dbReference>
<evidence type="ECO:0000313" key="3">
    <source>
        <dbReference type="EMBL" id="MCO5725325.1"/>
    </source>
</evidence>
<feature type="chain" id="PRO_5045208404" description="Sensor of ECF-type sigma factor" evidence="2">
    <location>
        <begin position="25"/>
        <end position="152"/>
    </location>
</feature>